<sequence>SSRSLQKKLLHHQHAKGISTEILSNVAVMAMLVEFPCFLNLLQLLQPNPIFYNNSHNPQRELPIQLAIAICCLGSNGNGSAVYRLRNLFQ</sequence>
<evidence type="ECO:0000313" key="2">
    <source>
        <dbReference type="Proteomes" id="UP000238274"/>
    </source>
</evidence>
<dbReference type="OrthoDB" id="2408877at2759"/>
<reference evidence="2" key="3">
    <citation type="journal article" date="2018" name="Mol. Plant Microbe Interact.">
        <title>Genome sequence resources for the wheat stripe rust pathogen (Puccinia striiformis f. sp. tritici) and the barley stripe rust pathogen (Puccinia striiformis f. sp. hordei).</title>
        <authorList>
            <person name="Xia C."/>
            <person name="Wang M."/>
            <person name="Yin C."/>
            <person name="Cornejo O.E."/>
            <person name="Hulbert S.H."/>
            <person name="Chen X."/>
        </authorList>
    </citation>
    <scope>NUCLEOTIDE SEQUENCE [LARGE SCALE GENOMIC DNA]</scope>
    <source>
        <strain evidence="2">93TX-2</strain>
    </source>
</reference>
<comment type="caution">
    <text evidence="1">The sequence shown here is derived from an EMBL/GenBank/DDBJ whole genome shotgun (WGS) entry which is preliminary data.</text>
</comment>
<dbReference type="AlphaFoldDB" id="A0A2S4V2W8"/>
<dbReference type="EMBL" id="PKSM01000192">
    <property type="protein sequence ID" value="POW03820.1"/>
    <property type="molecule type" value="Genomic_DNA"/>
</dbReference>
<gene>
    <name evidence="1" type="ORF">PSHT_11469</name>
</gene>
<protein>
    <submittedName>
        <fullName evidence="1">Uncharacterized protein</fullName>
    </submittedName>
</protein>
<dbReference type="VEuPathDB" id="FungiDB:PSHT_11469"/>
<evidence type="ECO:0000313" key="1">
    <source>
        <dbReference type="EMBL" id="POW03820.1"/>
    </source>
</evidence>
<dbReference type="Proteomes" id="UP000238274">
    <property type="component" value="Unassembled WGS sequence"/>
</dbReference>
<name>A0A2S4V2W8_9BASI</name>
<feature type="non-terminal residue" evidence="1">
    <location>
        <position position="90"/>
    </location>
</feature>
<accession>A0A2S4V2W8</accession>
<reference evidence="1 2" key="1">
    <citation type="submission" date="2017-12" db="EMBL/GenBank/DDBJ databases">
        <title>Gene loss provides genomic basis for host adaptation in cereal stripe rust fungi.</title>
        <authorList>
            <person name="Xia C."/>
        </authorList>
    </citation>
    <scope>NUCLEOTIDE SEQUENCE [LARGE SCALE GENOMIC DNA]</scope>
    <source>
        <strain evidence="1 2">93TX-2</strain>
    </source>
</reference>
<organism evidence="1 2">
    <name type="scientific">Puccinia striiformis</name>
    <dbReference type="NCBI Taxonomy" id="27350"/>
    <lineage>
        <taxon>Eukaryota</taxon>
        <taxon>Fungi</taxon>
        <taxon>Dikarya</taxon>
        <taxon>Basidiomycota</taxon>
        <taxon>Pucciniomycotina</taxon>
        <taxon>Pucciniomycetes</taxon>
        <taxon>Pucciniales</taxon>
        <taxon>Pucciniaceae</taxon>
        <taxon>Puccinia</taxon>
    </lineage>
</organism>
<keyword evidence="2" id="KW-1185">Reference proteome</keyword>
<reference evidence="2" key="2">
    <citation type="journal article" date="2018" name="BMC Genomics">
        <title>Genomic insights into host adaptation between the wheat stripe rust pathogen (Puccinia striiformis f. sp. tritici) and the barley stripe rust pathogen (Puccinia striiformis f. sp. hordei).</title>
        <authorList>
            <person name="Xia C."/>
            <person name="Wang M."/>
            <person name="Yin C."/>
            <person name="Cornejo O.E."/>
            <person name="Hulbert S.H."/>
            <person name="Chen X."/>
        </authorList>
    </citation>
    <scope>NUCLEOTIDE SEQUENCE [LARGE SCALE GENOMIC DNA]</scope>
    <source>
        <strain evidence="2">93TX-2</strain>
    </source>
</reference>
<proteinExistence type="predicted"/>
<feature type="non-terminal residue" evidence="1">
    <location>
        <position position="1"/>
    </location>
</feature>